<organism evidence="2 3">
    <name type="scientific">Dactylosporangium aurantiacum</name>
    <dbReference type="NCBI Taxonomy" id="35754"/>
    <lineage>
        <taxon>Bacteria</taxon>
        <taxon>Bacillati</taxon>
        <taxon>Actinomycetota</taxon>
        <taxon>Actinomycetes</taxon>
        <taxon>Micromonosporales</taxon>
        <taxon>Micromonosporaceae</taxon>
        <taxon>Dactylosporangium</taxon>
    </lineage>
</organism>
<dbReference type="RefSeq" id="WP_033360062.1">
    <property type="nucleotide sequence ID" value="NZ_CP073767.1"/>
</dbReference>
<proteinExistence type="predicted"/>
<dbReference type="KEGG" id="daur:Daura_18175"/>
<evidence type="ECO:0000313" key="2">
    <source>
        <dbReference type="EMBL" id="UWZ57922.1"/>
    </source>
</evidence>
<evidence type="ECO:0000256" key="1">
    <source>
        <dbReference type="SAM" id="MobiDB-lite"/>
    </source>
</evidence>
<accession>A0A9Q9IQC6</accession>
<gene>
    <name evidence="2" type="ORF">Daura_18175</name>
</gene>
<dbReference type="Proteomes" id="UP001058003">
    <property type="component" value="Chromosome"/>
</dbReference>
<reference evidence="2" key="1">
    <citation type="submission" date="2021-04" db="EMBL/GenBank/DDBJ databases">
        <title>Dactylosporangium aurantiacum NRRL B-8018 full assembly.</title>
        <authorList>
            <person name="Hartkoorn R.C."/>
            <person name="Beaudoing E."/>
            <person name="Hot D."/>
        </authorList>
    </citation>
    <scope>NUCLEOTIDE SEQUENCE</scope>
    <source>
        <strain evidence="2">NRRL B-8018</strain>
    </source>
</reference>
<name>A0A9Q9IQC6_9ACTN</name>
<protein>
    <submittedName>
        <fullName evidence="2">Uncharacterized protein</fullName>
    </submittedName>
</protein>
<keyword evidence="3" id="KW-1185">Reference proteome</keyword>
<dbReference type="AlphaFoldDB" id="A0A9Q9IQC6"/>
<feature type="region of interest" description="Disordered" evidence="1">
    <location>
        <begin position="33"/>
        <end position="74"/>
    </location>
</feature>
<dbReference type="EMBL" id="CP073767">
    <property type="protein sequence ID" value="UWZ57922.1"/>
    <property type="molecule type" value="Genomic_DNA"/>
</dbReference>
<sequence>MVLHGGADVAVLTDPTGAAVTFALPGRWRVELSSAGDGAAPQPHGHGRRREAARRAAESPADGGGDPVSPRRSR</sequence>
<evidence type="ECO:0000313" key="3">
    <source>
        <dbReference type="Proteomes" id="UP001058003"/>
    </source>
</evidence>